<dbReference type="RefSeq" id="WP_091834867.1">
    <property type="nucleotide sequence ID" value="NZ_FNZK01000022.1"/>
</dbReference>
<organism evidence="2 3">
    <name type="scientific">Propionispira arboris</name>
    <dbReference type="NCBI Taxonomy" id="84035"/>
    <lineage>
        <taxon>Bacteria</taxon>
        <taxon>Bacillati</taxon>
        <taxon>Bacillota</taxon>
        <taxon>Negativicutes</taxon>
        <taxon>Selenomonadales</taxon>
        <taxon>Selenomonadaceae</taxon>
        <taxon>Propionispira</taxon>
    </lineage>
</organism>
<feature type="coiled-coil region" evidence="1">
    <location>
        <begin position="70"/>
        <end position="97"/>
    </location>
</feature>
<gene>
    <name evidence="2" type="ORF">SAMN05660742_12274</name>
</gene>
<sequence>MNEYNDYAGSVRKYLQNYNKFKVTILNLEDEKEAQIKMLNDFSVSIAEYGDESGGGSSELNQTEAAADQRIKIKKEIENLDMNIAVLQRLIKKVDRSIAGLADTERRLIVGYFFDRKSWMELGNKMYYTEKWARERGNKAVKEIAFMMFGSVARPEQLRFVFCG</sequence>
<name>A0A1H7CVL2_9FIRM</name>
<keyword evidence="1" id="KW-0175">Coiled coil</keyword>
<evidence type="ECO:0000313" key="3">
    <source>
        <dbReference type="Proteomes" id="UP000199662"/>
    </source>
</evidence>
<dbReference type="EMBL" id="FNZK01000022">
    <property type="protein sequence ID" value="SEJ89865.1"/>
    <property type="molecule type" value="Genomic_DNA"/>
</dbReference>
<dbReference type="STRING" id="84035.SAMN05660742_12274"/>
<evidence type="ECO:0000256" key="1">
    <source>
        <dbReference type="SAM" id="Coils"/>
    </source>
</evidence>
<keyword evidence="3" id="KW-1185">Reference proteome</keyword>
<reference evidence="2 3" key="1">
    <citation type="submission" date="2016-10" db="EMBL/GenBank/DDBJ databases">
        <authorList>
            <person name="de Groot N.N."/>
        </authorList>
    </citation>
    <scope>NUCLEOTIDE SEQUENCE [LARGE SCALE GENOMIC DNA]</scope>
    <source>
        <strain evidence="2 3">DSM 2179</strain>
    </source>
</reference>
<evidence type="ECO:0000313" key="2">
    <source>
        <dbReference type="EMBL" id="SEJ89865.1"/>
    </source>
</evidence>
<proteinExistence type="predicted"/>
<protein>
    <recommendedName>
        <fullName evidence="4">Phage transcriptional activator, RinA family</fullName>
    </recommendedName>
</protein>
<accession>A0A1H7CVL2</accession>
<evidence type="ECO:0008006" key="4">
    <source>
        <dbReference type="Google" id="ProtNLM"/>
    </source>
</evidence>
<dbReference type="AlphaFoldDB" id="A0A1H7CVL2"/>
<dbReference type="Proteomes" id="UP000199662">
    <property type="component" value="Unassembled WGS sequence"/>
</dbReference>